<evidence type="ECO:0000256" key="4">
    <source>
        <dbReference type="ARBA" id="ARBA00022475"/>
    </source>
</evidence>
<evidence type="ECO:0000256" key="3">
    <source>
        <dbReference type="ARBA" id="ARBA00004613"/>
    </source>
</evidence>
<keyword evidence="10 12" id="KW-0472">Membrane</keyword>
<dbReference type="InterPro" id="IPR001736">
    <property type="entry name" value="PLipase_D/transphosphatidylase"/>
</dbReference>
<gene>
    <name evidence="14" type="ORF">L284_09230</name>
</gene>
<dbReference type="PANTHER" id="PTHR21248:SF22">
    <property type="entry name" value="PHOSPHOLIPASE D"/>
    <property type="match status" value="1"/>
</dbReference>
<feature type="transmembrane region" description="Helical" evidence="12">
    <location>
        <begin position="35"/>
        <end position="56"/>
    </location>
</feature>
<dbReference type="SUPFAM" id="SSF56024">
    <property type="entry name" value="Phospholipase D/nuclease"/>
    <property type="match status" value="2"/>
</dbReference>
<dbReference type="GO" id="GO:0005576">
    <property type="term" value="C:extracellular region"/>
    <property type="evidence" value="ECO:0007669"/>
    <property type="project" value="UniProtKB-SubCell"/>
</dbReference>
<protein>
    <recommendedName>
        <fullName evidence="11">Cardiolipin synthase</fullName>
        <ecNumber evidence="11">2.7.8.-</ecNumber>
    </recommendedName>
</protein>
<sequence>MIVLPSLGEAYYIAEWGIRLAMLAIVPLRRSPAAAASWLLLIFFLPVPGLLLFAAIGSPRFPAWRVDRFESLRGFFEDTARRLTGEASPATQAPAEVVELARRLGHLPAAGGNSVELLDDYDAIIARLVADIDAAREHVRLLSYIFADDATAARVIAALGRAVRRGVPCHVLVDPVGSYRWLKGTLRALRSHGVRVRRMLPFRLIRGRTRRDMRNHRKLFLIDGRIGYAGSLNIVAKDFRPGVTNRELVARVTGPAVAAMSAIFVSDWFMETEELLEPVAALPDPSGDAVLQVLPSGANYPLEGFLTLLTWQIARAEREIVLVTPYFIPDEGLLGALITAVLRGVEVHIVVSEMVDQLLVNLAQCSYYDQLLSHGVRIHRYRGYLLHAKAVRIDAGLGIVGSSNVDVRSFQLNEEVSLLLLDPSTIAELARIQQDYIAGSDELLLGEWRARPRLRHFAENGARLVSPLL</sequence>
<keyword evidence="8" id="KW-0677">Repeat</keyword>
<keyword evidence="6" id="KW-0808">Transferase</keyword>
<feature type="domain" description="PLD phosphodiesterase" evidence="13">
    <location>
        <begin position="382"/>
        <end position="409"/>
    </location>
</feature>
<comment type="subcellular location">
    <subcellularLocation>
        <location evidence="2">Cell membrane</location>
    </subcellularLocation>
    <subcellularLocation>
        <location evidence="3">Secreted</location>
    </subcellularLocation>
</comment>
<dbReference type="GO" id="GO:0005886">
    <property type="term" value="C:plasma membrane"/>
    <property type="evidence" value="ECO:0007669"/>
    <property type="project" value="UniProtKB-SubCell"/>
</dbReference>
<comment type="caution">
    <text evidence="14">The sequence shown here is derived from an EMBL/GenBank/DDBJ whole genome shotgun (WGS) entry which is preliminary data.</text>
</comment>
<dbReference type="SMART" id="SM00155">
    <property type="entry name" value="PLDc"/>
    <property type="match status" value="2"/>
</dbReference>
<keyword evidence="5" id="KW-0964">Secreted</keyword>
<dbReference type="NCBIfam" id="TIGR04265">
    <property type="entry name" value="bac_cardiolipin"/>
    <property type="match status" value="1"/>
</dbReference>
<dbReference type="PANTHER" id="PTHR21248">
    <property type="entry name" value="CARDIOLIPIN SYNTHASE"/>
    <property type="match status" value="1"/>
</dbReference>
<comment type="function">
    <text evidence="1">Could be a virulence factor.</text>
</comment>
<dbReference type="Proteomes" id="UP000015527">
    <property type="component" value="Unassembled WGS sequence"/>
</dbReference>
<keyword evidence="9 12" id="KW-1133">Transmembrane helix</keyword>
<dbReference type="GO" id="GO:0008808">
    <property type="term" value="F:cardiolipin synthase activity"/>
    <property type="evidence" value="ECO:0007669"/>
    <property type="project" value="UniProtKB-UniRule"/>
</dbReference>
<dbReference type="PROSITE" id="PS50035">
    <property type="entry name" value="PLD"/>
    <property type="match status" value="2"/>
</dbReference>
<dbReference type="AlphaFoldDB" id="T0IXV4"/>
<dbReference type="GO" id="GO:0032049">
    <property type="term" value="P:cardiolipin biosynthetic process"/>
    <property type="evidence" value="ECO:0007669"/>
    <property type="project" value="UniProtKB-UniRule"/>
</dbReference>
<dbReference type="EMBL" id="ATHL01000066">
    <property type="protein sequence ID" value="EQB16710.1"/>
    <property type="molecule type" value="Genomic_DNA"/>
</dbReference>
<reference evidence="14 15" key="1">
    <citation type="journal article" date="2013" name="Genome Announc.">
        <title>Genome Sequence of Novosphingobium lindaniclasticum LE124T, Isolated from a Hexachlorocyclohexane Dumpsite.</title>
        <authorList>
            <person name="Saxena A."/>
            <person name="Nayyar N."/>
            <person name="Sangwan N."/>
            <person name="Kumari R."/>
            <person name="Khurana J.P."/>
            <person name="Lal R."/>
        </authorList>
    </citation>
    <scope>NUCLEOTIDE SEQUENCE [LARGE SCALE GENOMIC DNA]</scope>
    <source>
        <strain evidence="14 15">LE124</strain>
    </source>
</reference>
<evidence type="ECO:0000313" key="15">
    <source>
        <dbReference type="Proteomes" id="UP000015527"/>
    </source>
</evidence>
<keyword evidence="15" id="KW-1185">Reference proteome</keyword>
<dbReference type="OrthoDB" id="9762009at2"/>
<dbReference type="RefSeq" id="WP_021233739.1">
    <property type="nucleotide sequence ID" value="NZ_ATHL01000066.1"/>
</dbReference>
<proteinExistence type="predicted"/>
<evidence type="ECO:0000256" key="5">
    <source>
        <dbReference type="ARBA" id="ARBA00022525"/>
    </source>
</evidence>
<accession>T0IXV4</accession>
<dbReference type="Pfam" id="PF13091">
    <property type="entry name" value="PLDc_2"/>
    <property type="match status" value="2"/>
</dbReference>
<evidence type="ECO:0000256" key="12">
    <source>
        <dbReference type="SAM" id="Phobius"/>
    </source>
</evidence>
<dbReference type="EC" id="2.7.8.-" evidence="11"/>
<dbReference type="InterPro" id="IPR022924">
    <property type="entry name" value="Cardiolipin_synthase"/>
</dbReference>
<keyword evidence="4" id="KW-1003">Cell membrane</keyword>
<feature type="domain" description="PLD phosphodiesterase" evidence="13">
    <location>
        <begin position="211"/>
        <end position="238"/>
    </location>
</feature>
<evidence type="ECO:0000256" key="9">
    <source>
        <dbReference type="ARBA" id="ARBA00022989"/>
    </source>
</evidence>
<dbReference type="eggNOG" id="COG1502">
    <property type="taxonomic scope" value="Bacteria"/>
</dbReference>
<keyword evidence="7 12" id="KW-0812">Transmembrane</keyword>
<evidence type="ECO:0000256" key="8">
    <source>
        <dbReference type="ARBA" id="ARBA00022737"/>
    </source>
</evidence>
<dbReference type="Gene3D" id="3.30.870.10">
    <property type="entry name" value="Endonuclease Chain A"/>
    <property type="match status" value="2"/>
</dbReference>
<evidence type="ECO:0000256" key="11">
    <source>
        <dbReference type="NCBIfam" id="TIGR04265"/>
    </source>
</evidence>
<evidence type="ECO:0000313" key="14">
    <source>
        <dbReference type="EMBL" id="EQB16710.1"/>
    </source>
</evidence>
<dbReference type="PATRIC" id="fig|1096930.3.peg.1828"/>
<name>T0IXV4_9SPHN</name>
<dbReference type="InterPro" id="IPR025202">
    <property type="entry name" value="PLD-like_dom"/>
</dbReference>
<evidence type="ECO:0000256" key="2">
    <source>
        <dbReference type="ARBA" id="ARBA00004236"/>
    </source>
</evidence>
<evidence type="ECO:0000256" key="1">
    <source>
        <dbReference type="ARBA" id="ARBA00003145"/>
    </source>
</evidence>
<organism evidence="14 15">
    <name type="scientific">Novosphingobium lindaniclasticum LE124</name>
    <dbReference type="NCBI Taxonomy" id="1096930"/>
    <lineage>
        <taxon>Bacteria</taxon>
        <taxon>Pseudomonadati</taxon>
        <taxon>Pseudomonadota</taxon>
        <taxon>Alphaproteobacteria</taxon>
        <taxon>Sphingomonadales</taxon>
        <taxon>Sphingomonadaceae</taxon>
        <taxon>Novosphingobium</taxon>
    </lineage>
</organism>
<evidence type="ECO:0000256" key="7">
    <source>
        <dbReference type="ARBA" id="ARBA00022692"/>
    </source>
</evidence>
<evidence type="ECO:0000259" key="13">
    <source>
        <dbReference type="PROSITE" id="PS50035"/>
    </source>
</evidence>
<evidence type="ECO:0000256" key="6">
    <source>
        <dbReference type="ARBA" id="ARBA00022679"/>
    </source>
</evidence>
<evidence type="ECO:0000256" key="10">
    <source>
        <dbReference type="ARBA" id="ARBA00023136"/>
    </source>
</evidence>